<keyword evidence="5" id="KW-0804">Transcription</keyword>
<dbReference type="Pfam" id="PF00170">
    <property type="entry name" value="bZIP_1"/>
    <property type="match status" value="1"/>
</dbReference>
<proteinExistence type="predicted"/>
<dbReference type="EnsemblPlants" id="ORUFI05G19090.2">
    <property type="protein sequence ID" value="ORUFI05G19090.2"/>
    <property type="gene ID" value="ORUFI05G19090"/>
</dbReference>
<dbReference type="PANTHER" id="PTHR22952:SF453">
    <property type="entry name" value="OS05G0437700 PROTEIN"/>
    <property type="match status" value="1"/>
</dbReference>
<dbReference type="CDD" id="cd14707">
    <property type="entry name" value="bZIP_plant_BZIP46"/>
    <property type="match status" value="1"/>
</dbReference>
<name>A0A0E0PN12_ORYRU</name>
<keyword evidence="7" id="KW-0175">Coiled coil</keyword>
<dbReference type="Proteomes" id="UP000008022">
    <property type="component" value="Unassembled WGS sequence"/>
</dbReference>
<organism evidence="10 11">
    <name type="scientific">Oryza rufipogon</name>
    <name type="common">Brownbeard rice</name>
    <name type="synonym">Asian wild rice</name>
    <dbReference type="NCBI Taxonomy" id="4529"/>
    <lineage>
        <taxon>Eukaryota</taxon>
        <taxon>Viridiplantae</taxon>
        <taxon>Streptophyta</taxon>
        <taxon>Embryophyta</taxon>
        <taxon>Tracheophyta</taxon>
        <taxon>Spermatophyta</taxon>
        <taxon>Magnoliopsida</taxon>
        <taxon>Liliopsida</taxon>
        <taxon>Poales</taxon>
        <taxon>Poaceae</taxon>
        <taxon>BOP clade</taxon>
        <taxon>Oryzoideae</taxon>
        <taxon>Oryzeae</taxon>
        <taxon>Oryzinae</taxon>
        <taxon>Oryza</taxon>
    </lineage>
</organism>
<dbReference type="GO" id="GO:0005634">
    <property type="term" value="C:nucleus"/>
    <property type="evidence" value="ECO:0007669"/>
    <property type="project" value="UniProtKB-SubCell"/>
</dbReference>
<sequence>MIPISTVFTPTLVKDLSRADNPRPRAGGLAKTQKHTHAAHSAVTHTRGLPPSLPHVTSHASRRSLAFALVSSTLSLFPFRLQPTNHPPTTARAAVQPASCRAARGRRGSGAGGRMASSRVMAAAAASSSSSPPPPPPAAAAAGGAADLARFRSTSSGIGSMNMDDILRNIYGEAAPPPGAAGSAPAPPPAGEAAGAPVAEVAARRTAEEVWKEISSSGGLSAPAPAPAAGAAGRGGGPEMTLEDFLAREDDPRATAVEGNMVVGFPNVTEGVGTAGGGRGGGGGGRGRKRTLMDPADRAAMQRQKRMIKNRESAARSRERKQAYIAELEAQVAELEEEHAQLLREQEEKNQKRLKEKWHVFMQIKEQAVAVVIRKKTQDLRRTNSMEW</sequence>
<feature type="compositionally biased region" description="Pro residues" evidence="8">
    <location>
        <begin position="178"/>
        <end position="190"/>
    </location>
</feature>
<feature type="region of interest" description="Disordered" evidence="8">
    <location>
        <begin position="272"/>
        <end position="292"/>
    </location>
</feature>
<feature type="compositionally biased region" description="Low complexity" evidence="8">
    <location>
        <begin position="114"/>
        <end position="130"/>
    </location>
</feature>
<feature type="domain" description="BZIP" evidence="9">
    <location>
        <begin position="300"/>
        <end position="348"/>
    </location>
</feature>
<evidence type="ECO:0000256" key="1">
    <source>
        <dbReference type="ARBA" id="ARBA00004123"/>
    </source>
</evidence>
<feature type="region of interest" description="Disordered" evidence="8">
    <location>
        <begin position="84"/>
        <end position="143"/>
    </location>
</feature>
<dbReference type="InterPro" id="IPR046347">
    <property type="entry name" value="bZIP_sf"/>
</dbReference>
<dbReference type="SUPFAM" id="SSF57959">
    <property type="entry name" value="Leucine zipper domain"/>
    <property type="match status" value="1"/>
</dbReference>
<dbReference type="Gene3D" id="1.20.5.170">
    <property type="match status" value="1"/>
</dbReference>
<keyword evidence="2" id="KW-0938">Abscisic acid signaling pathway</keyword>
<dbReference type="OMA" id="RINSMNW"/>
<dbReference type="GO" id="GO:0045893">
    <property type="term" value="P:positive regulation of DNA-templated transcription"/>
    <property type="evidence" value="ECO:0007669"/>
    <property type="project" value="InterPro"/>
</dbReference>
<dbReference type="InterPro" id="IPR043452">
    <property type="entry name" value="BZIP46-like"/>
</dbReference>
<dbReference type="GO" id="GO:0003700">
    <property type="term" value="F:DNA-binding transcription factor activity"/>
    <property type="evidence" value="ECO:0007669"/>
    <property type="project" value="InterPro"/>
</dbReference>
<dbReference type="PANTHER" id="PTHR22952">
    <property type="entry name" value="CAMP-RESPONSE ELEMENT BINDING PROTEIN-RELATED"/>
    <property type="match status" value="1"/>
</dbReference>
<evidence type="ECO:0000256" key="5">
    <source>
        <dbReference type="ARBA" id="ARBA00023163"/>
    </source>
</evidence>
<keyword evidence="11" id="KW-1185">Reference proteome</keyword>
<keyword evidence="6" id="KW-0539">Nucleus</keyword>
<evidence type="ECO:0000313" key="11">
    <source>
        <dbReference type="Proteomes" id="UP000008022"/>
    </source>
</evidence>
<dbReference type="GO" id="GO:0009738">
    <property type="term" value="P:abscisic acid-activated signaling pathway"/>
    <property type="evidence" value="ECO:0007669"/>
    <property type="project" value="UniProtKB-KW"/>
</dbReference>
<reference evidence="10" key="2">
    <citation type="submission" date="2015-06" db="UniProtKB">
        <authorList>
            <consortium name="EnsemblPlants"/>
        </authorList>
    </citation>
    <scope>IDENTIFICATION</scope>
</reference>
<feature type="compositionally biased region" description="Low complexity" evidence="8">
    <location>
        <begin position="215"/>
        <end position="231"/>
    </location>
</feature>
<dbReference type="InterPro" id="IPR004827">
    <property type="entry name" value="bZIP"/>
</dbReference>
<accession>A0A0E0PN12</accession>
<dbReference type="eggNOG" id="ENOG502RXGY">
    <property type="taxonomic scope" value="Eukaryota"/>
</dbReference>
<evidence type="ECO:0000256" key="8">
    <source>
        <dbReference type="SAM" id="MobiDB-lite"/>
    </source>
</evidence>
<dbReference type="SMART" id="SM00338">
    <property type="entry name" value="BRLZ"/>
    <property type="match status" value="1"/>
</dbReference>
<evidence type="ECO:0000256" key="2">
    <source>
        <dbReference type="ARBA" id="ARBA00022682"/>
    </source>
</evidence>
<dbReference type="PROSITE" id="PS50217">
    <property type="entry name" value="BZIP"/>
    <property type="match status" value="1"/>
</dbReference>
<dbReference type="Gramene" id="ORUFI05G19090.2">
    <property type="protein sequence ID" value="ORUFI05G19090.2"/>
    <property type="gene ID" value="ORUFI05G19090"/>
</dbReference>
<dbReference type="GO" id="GO:0003677">
    <property type="term" value="F:DNA binding"/>
    <property type="evidence" value="ECO:0007669"/>
    <property type="project" value="UniProtKB-KW"/>
</dbReference>
<reference evidence="11" key="1">
    <citation type="submission" date="2013-06" db="EMBL/GenBank/DDBJ databases">
        <authorList>
            <person name="Zhao Q."/>
        </authorList>
    </citation>
    <scope>NUCLEOTIDE SEQUENCE</scope>
    <source>
        <strain evidence="11">cv. W1943</strain>
    </source>
</reference>
<evidence type="ECO:0000256" key="4">
    <source>
        <dbReference type="ARBA" id="ARBA00023125"/>
    </source>
</evidence>
<dbReference type="PROSITE" id="PS00036">
    <property type="entry name" value="BZIP_BASIC"/>
    <property type="match status" value="1"/>
</dbReference>
<feature type="region of interest" description="Disordered" evidence="8">
    <location>
        <begin position="178"/>
        <end position="240"/>
    </location>
</feature>
<feature type="compositionally biased region" description="Basic and acidic residues" evidence="8">
    <location>
        <begin position="202"/>
        <end position="212"/>
    </location>
</feature>
<protein>
    <recommendedName>
        <fullName evidence="9">BZIP domain-containing protein</fullName>
    </recommendedName>
</protein>
<evidence type="ECO:0000256" key="7">
    <source>
        <dbReference type="SAM" id="Coils"/>
    </source>
</evidence>
<evidence type="ECO:0000256" key="3">
    <source>
        <dbReference type="ARBA" id="ARBA00023015"/>
    </source>
</evidence>
<keyword evidence="4" id="KW-0238">DNA-binding</keyword>
<evidence type="ECO:0000313" key="10">
    <source>
        <dbReference type="EnsemblPlants" id="ORUFI05G19090.2"/>
    </source>
</evidence>
<evidence type="ECO:0000259" key="9">
    <source>
        <dbReference type="PROSITE" id="PS50217"/>
    </source>
</evidence>
<evidence type="ECO:0000256" key="6">
    <source>
        <dbReference type="ARBA" id="ARBA00023242"/>
    </source>
</evidence>
<keyword evidence="3" id="KW-0805">Transcription regulation</keyword>
<feature type="compositionally biased region" description="Low complexity" evidence="8">
    <location>
        <begin position="191"/>
        <end position="201"/>
    </location>
</feature>
<comment type="subcellular location">
    <subcellularLocation>
        <location evidence="1">Nucleus</location>
    </subcellularLocation>
</comment>
<feature type="compositionally biased region" description="Gly residues" evidence="8">
    <location>
        <begin position="273"/>
        <end position="285"/>
    </location>
</feature>
<dbReference type="AlphaFoldDB" id="A0A0E0PN12"/>
<feature type="coiled-coil region" evidence="7">
    <location>
        <begin position="318"/>
        <end position="357"/>
    </location>
</feature>